<name>C7CFW1_METED</name>
<dbReference type="GO" id="GO:0009279">
    <property type="term" value="C:cell outer membrane"/>
    <property type="evidence" value="ECO:0007669"/>
    <property type="project" value="InterPro"/>
</dbReference>
<evidence type="ECO:0000313" key="3">
    <source>
        <dbReference type="Proteomes" id="UP000008070"/>
    </source>
</evidence>
<dbReference type="AlphaFoldDB" id="C7CFW1"/>
<organism evidence="2 3">
    <name type="scientific">Methylorubrum extorquens (strain DSM 6343 / CIP 106787 / DM4)</name>
    <name type="common">Methylobacterium extorquens</name>
    <dbReference type="NCBI Taxonomy" id="661410"/>
    <lineage>
        <taxon>Bacteria</taxon>
        <taxon>Pseudomonadati</taxon>
        <taxon>Pseudomonadota</taxon>
        <taxon>Alphaproteobacteria</taxon>
        <taxon>Hyphomicrobiales</taxon>
        <taxon>Methylobacteriaceae</taxon>
        <taxon>Methylorubrum</taxon>
    </lineage>
</organism>
<sequence length="269" mass="30025">MVRVPRFAGLLAAAALTAAFAPQPARAQDAPAASVPSFSAFQPVSTGGFPDQQIYYNVRFDKLEVKPQSGRYGYEWDAEAWVGTDYDKIFVKTEGFNNGGAGRSAFGRTPRWESAEFQVLYSRLISYFFDFQVGVRQTVEPIARTYAVFGVEGLAPGLFELDTQAFISQKGEVSGRLNAFYDVLLTNRLVLQPRFDINVSAQRVPELSTGRGFTDFELSARLRYEFTREFAPYVGVSWERKVGETAAIAKREGEVRSKVYLLGGLRLLF</sequence>
<dbReference type="GO" id="GO:0005507">
    <property type="term" value="F:copper ion binding"/>
    <property type="evidence" value="ECO:0007669"/>
    <property type="project" value="InterPro"/>
</dbReference>
<dbReference type="Proteomes" id="UP000008070">
    <property type="component" value="Chromosome"/>
</dbReference>
<evidence type="ECO:0000256" key="1">
    <source>
        <dbReference type="SAM" id="SignalP"/>
    </source>
</evidence>
<evidence type="ECO:0000313" key="2">
    <source>
        <dbReference type="EMBL" id="CAX23037.1"/>
    </source>
</evidence>
<feature type="signal peptide" evidence="1">
    <location>
        <begin position="1"/>
        <end position="27"/>
    </location>
</feature>
<feature type="chain" id="PRO_5002976562" evidence="1">
    <location>
        <begin position="28"/>
        <end position="269"/>
    </location>
</feature>
<keyword evidence="1" id="KW-0732">Signal</keyword>
<protein>
    <submittedName>
        <fullName evidence="2">Copper resistance protein CopB</fullName>
    </submittedName>
</protein>
<dbReference type="HOGENOM" id="CLU_042913_1_0_5"/>
<dbReference type="KEGG" id="mdi:METDI1431"/>
<dbReference type="GO" id="GO:0006878">
    <property type="term" value="P:intracellular copper ion homeostasis"/>
    <property type="evidence" value="ECO:0007669"/>
    <property type="project" value="InterPro"/>
</dbReference>
<reference evidence="3" key="1">
    <citation type="journal article" date="2009" name="PLoS ONE">
        <title>Methylobacterium genome sequences: a reference blueprint to investigate microbial metabolism of C1 compounds from natural and industrial sources.</title>
        <authorList>
            <person name="Vuilleumier S."/>
            <person name="Chistoserdova L."/>
            <person name="Lee M.-C."/>
            <person name="Bringel F."/>
            <person name="Lajus A."/>
            <person name="Zhou Y."/>
            <person name="Gourion B."/>
            <person name="Barbe V."/>
            <person name="Chang J."/>
            <person name="Cruveiller S."/>
            <person name="Dossat C."/>
            <person name="Gillett W."/>
            <person name="Gruffaz C."/>
            <person name="Haugen E."/>
            <person name="Hourcade E."/>
            <person name="Levy R."/>
            <person name="Mangenot S."/>
            <person name="Muller E."/>
            <person name="Nadalig T."/>
            <person name="Pagni M."/>
            <person name="Penny C."/>
            <person name="Peyraud R."/>
            <person name="Robinson D.G."/>
            <person name="Roche D."/>
            <person name="Rouy Z."/>
            <person name="Saenampechek C."/>
            <person name="Salvignol G."/>
            <person name="Vallenet D."/>
            <person name="Wu Z."/>
            <person name="Marx C.J."/>
            <person name="Vorholt J.A."/>
            <person name="Olson M.V."/>
            <person name="Kaul R."/>
            <person name="Weissenbach J."/>
            <person name="Medigue C."/>
            <person name="Lidstrom M.E."/>
        </authorList>
    </citation>
    <scope>NUCLEOTIDE SEQUENCE [LARGE SCALE GENOMIC DNA]</scope>
    <source>
        <strain evidence="3">DSM 6343 / CIP 106787 / DM4</strain>
    </source>
</reference>
<accession>C7CFW1</accession>
<gene>
    <name evidence="2" type="primary">copB</name>
    <name evidence="2" type="ORF">METD_I1431</name>
</gene>
<proteinExistence type="predicted"/>
<dbReference type="Pfam" id="PF05275">
    <property type="entry name" value="CopB"/>
    <property type="match status" value="1"/>
</dbReference>
<dbReference type="EMBL" id="FP103042">
    <property type="protein sequence ID" value="CAX23037.1"/>
    <property type="molecule type" value="Genomic_DNA"/>
</dbReference>
<dbReference type="InterPro" id="IPR007939">
    <property type="entry name" value="Cu-R_B_prcur"/>
</dbReference>